<evidence type="ECO:0000256" key="2">
    <source>
        <dbReference type="ARBA" id="ARBA00023274"/>
    </source>
</evidence>
<dbReference type="GO" id="GO:0015935">
    <property type="term" value="C:small ribosomal subunit"/>
    <property type="evidence" value="ECO:0007669"/>
    <property type="project" value="TreeGrafter"/>
</dbReference>
<dbReference type="Pfam" id="PF00886">
    <property type="entry name" value="Ribosomal_S16"/>
    <property type="match status" value="1"/>
</dbReference>
<dbReference type="PANTHER" id="PTHR12919:SF20">
    <property type="entry name" value="SMALL RIBOSOMAL SUBUNIT PROTEIN BS16M"/>
    <property type="match status" value="1"/>
</dbReference>
<dbReference type="STRING" id="1802274.A3J58_00505"/>
<evidence type="ECO:0000313" key="4">
    <source>
        <dbReference type="EMBL" id="OHA02293.1"/>
    </source>
</evidence>
<dbReference type="PANTHER" id="PTHR12919">
    <property type="entry name" value="30S RIBOSOMAL PROTEIN S16"/>
    <property type="match status" value="1"/>
</dbReference>
<dbReference type="GO" id="GO:0003735">
    <property type="term" value="F:structural constituent of ribosome"/>
    <property type="evidence" value="ECO:0007669"/>
    <property type="project" value="InterPro"/>
</dbReference>
<dbReference type="InterPro" id="IPR000307">
    <property type="entry name" value="Ribosomal_bS16"/>
</dbReference>
<proteinExistence type="inferred from homology"/>
<dbReference type="InterPro" id="IPR023803">
    <property type="entry name" value="Ribosomal_bS16_dom_sf"/>
</dbReference>
<keyword evidence="1 3" id="KW-0689">Ribosomal protein</keyword>
<dbReference type="HAMAP" id="MF_00385">
    <property type="entry name" value="Ribosomal_bS16"/>
    <property type="match status" value="1"/>
</dbReference>
<dbReference type="Proteomes" id="UP000178510">
    <property type="component" value="Unassembled WGS sequence"/>
</dbReference>
<accession>A0A1G2KSG9</accession>
<keyword evidence="2 3" id="KW-0687">Ribonucleoprotein</keyword>
<dbReference type="NCBIfam" id="TIGR00002">
    <property type="entry name" value="S16"/>
    <property type="match status" value="1"/>
</dbReference>
<reference evidence="4 5" key="1">
    <citation type="journal article" date="2016" name="Nat. Commun.">
        <title>Thousands of microbial genomes shed light on interconnected biogeochemical processes in an aquifer system.</title>
        <authorList>
            <person name="Anantharaman K."/>
            <person name="Brown C.T."/>
            <person name="Hug L.A."/>
            <person name="Sharon I."/>
            <person name="Castelle C.J."/>
            <person name="Probst A.J."/>
            <person name="Thomas B.C."/>
            <person name="Singh A."/>
            <person name="Wilkins M.J."/>
            <person name="Karaoz U."/>
            <person name="Brodie E.L."/>
            <person name="Williams K.H."/>
            <person name="Hubbard S.S."/>
            <person name="Banfield J.F."/>
        </authorList>
    </citation>
    <scope>NUCLEOTIDE SEQUENCE [LARGE SCALE GENOMIC DNA]</scope>
</reference>
<dbReference type="GO" id="GO:0006412">
    <property type="term" value="P:translation"/>
    <property type="evidence" value="ECO:0007669"/>
    <property type="project" value="UniProtKB-UniRule"/>
</dbReference>
<dbReference type="EMBL" id="MHQM01000051">
    <property type="protein sequence ID" value="OHA02293.1"/>
    <property type="molecule type" value="Genomic_DNA"/>
</dbReference>
<sequence length="98" mass="10834">MLMIRFQRVGRKNDPAFRLMLTEKHSKPKSGGIELLGSYHPKTKETVLKNDRILYWMSKGAQASPTAQNLLIAKGVIQGKKIHVVKAAKKAAEPAPVA</sequence>
<name>A0A1G2KSG9_9BACT</name>
<dbReference type="GO" id="GO:0005737">
    <property type="term" value="C:cytoplasm"/>
    <property type="evidence" value="ECO:0007669"/>
    <property type="project" value="UniProtKB-ARBA"/>
</dbReference>
<protein>
    <recommendedName>
        <fullName evidence="3">Small ribosomal subunit protein bS16</fullName>
    </recommendedName>
</protein>
<organism evidence="4 5">
    <name type="scientific">Candidatus Sungbacteria bacterium RIFCSPHIGHO2_02_FULL_52_23</name>
    <dbReference type="NCBI Taxonomy" id="1802274"/>
    <lineage>
        <taxon>Bacteria</taxon>
        <taxon>Candidatus Sungiibacteriota</taxon>
    </lineage>
</organism>
<dbReference type="AlphaFoldDB" id="A0A1G2KSG9"/>
<gene>
    <name evidence="3" type="primary">rpsP</name>
    <name evidence="4" type="ORF">A3J58_00505</name>
</gene>
<evidence type="ECO:0000256" key="3">
    <source>
        <dbReference type="HAMAP-Rule" id="MF_00385"/>
    </source>
</evidence>
<dbReference type="Gene3D" id="3.30.1320.10">
    <property type="match status" value="1"/>
</dbReference>
<dbReference type="SUPFAM" id="SSF54565">
    <property type="entry name" value="Ribosomal protein S16"/>
    <property type="match status" value="1"/>
</dbReference>
<comment type="caution">
    <text evidence="4">The sequence shown here is derived from an EMBL/GenBank/DDBJ whole genome shotgun (WGS) entry which is preliminary data.</text>
</comment>
<evidence type="ECO:0000313" key="5">
    <source>
        <dbReference type="Proteomes" id="UP000178510"/>
    </source>
</evidence>
<evidence type="ECO:0000256" key="1">
    <source>
        <dbReference type="ARBA" id="ARBA00022980"/>
    </source>
</evidence>
<comment type="similarity">
    <text evidence="3">Belongs to the bacterial ribosomal protein bS16 family.</text>
</comment>